<dbReference type="GO" id="GO:0000172">
    <property type="term" value="C:ribonuclease MRP complex"/>
    <property type="evidence" value="ECO:0007669"/>
    <property type="project" value="TreeGrafter"/>
</dbReference>
<sequence length="266" mass="28821">MMHYKKGKNVEEELTREQIPLANLPPSFLWMHVKGGSRIFGLIDYAKKELESGQYRAMVWSGTGGGVGKTISCAEIMKKDYELHQVTRICYRKVEEFWDPQQEGLEPIVATRNIPSIHILLSLDEIDPKTPGYQHSRTRTTFWCDGDPERKAGRKNYFTGPQLKKKPNRHYENDGAGTGGGGANGSGGPGGAGNGGNKNKKKNKNKGGKPGGEGGQPEVKKDSGGKAENKAKKAKNNENKQKAQNSVSGGAAPVEKEPPAGTSSES</sequence>
<evidence type="ECO:0000313" key="6">
    <source>
        <dbReference type="EMBL" id="JAV22308.1"/>
    </source>
</evidence>
<feature type="region of interest" description="Disordered" evidence="4">
    <location>
        <begin position="130"/>
        <end position="266"/>
    </location>
</feature>
<feature type="compositionally biased region" description="Basic residues" evidence="4">
    <location>
        <begin position="198"/>
        <end position="207"/>
    </location>
</feature>
<dbReference type="PANTHER" id="PTHR13516:SF4">
    <property type="entry name" value="FI09323P"/>
    <property type="match status" value="1"/>
</dbReference>
<evidence type="ECO:0000256" key="2">
    <source>
        <dbReference type="ARBA" id="ARBA00008018"/>
    </source>
</evidence>
<feature type="compositionally biased region" description="Basic and acidic residues" evidence="4">
    <location>
        <begin position="218"/>
        <end position="241"/>
    </location>
</feature>
<dbReference type="InterPro" id="IPR002775">
    <property type="entry name" value="DNA/RNA-bd_Alba-like"/>
</dbReference>
<feature type="domain" description="DNA/RNA-binding protein Alba-like" evidence="5">
    <location>
        <begin position="30"/>
        <end position="91"/>
    </location>
</feature>
<dbReference type="GO" id="GO:0001682">
    <property type="term" value="P:tRNA 5'-leader removal"/>
    <property type="evidence" value="ECO:0007669"/>
    <property type="project" value="TreeGrafter"/>
</dbReference>
<comment type="subcellular location">
    <subcellularLocation>
        <location evidence="1">Nucleus</location>
    </subcellularLocation>
</comment>
<evidence type="ECO:0000259" key="5">
    <source>
        <dbReference type="Pfam" id="PF01918"/>
    </source>
</evidence>
<dbReference type="AlphaFoldDB" id="A0A1Q3F483"/>
<evidence type="ECO:0000256" key="3">
    <source>
        <dbReference type="ARBA" id="ARBA00023242"/>
    </source>
</evidence>
<dbReference type="Pfam" id="PF01918">
    <property type="entry name" value="Alba"/>
    <property type="match status" value="1"/>
</dbReference>
<dbReference type="PANTHER" id="PTHR13516">
    <property type="entry name" value="RIBONUCLEASE P SUBUNIT P25"/>
    <property type="match status" value="1"/>
</dbReference>
<evidence type="ECO:0000256" key="4">
    <source>
        <dbReference type="SAM" id="MobiDB-lite"/>
    </source>
</evidence>
<dbReference type="EMBL" id="GFDL01012737">
    <property type="protein sequence ID" value="JAV22308.1"/>
    <property type="molecule type" value="Transcribed_RNA"/>
</dbReference>
<protein>
    <recommendedName>
        <fullName evidence="5">DNA/RNA-binding protein Alba-like domain-containing protein</fullName>
    </recommendedName>
</protein>
<dbReference type="InterPro" id="IPR051958">
    <property type="entry name" value="Alba-like_NAB"/>
</dbReference>
<dbReference type="GO" id="GO:0003723">
    <property type="term" value="F:RNA binding"/>
    <property type="evidence" value="ECO:0007669"/>
    <property type="project" value="TreeGrafter"/>
</dbReference>
<reference evidence="6" key="1">
    <citation type="submission" date="2017-01" db="EMBL/GenBank/DDBJ databases">
        <title>A deep insight into the sialotranscriptome of adult male and female Cluex tarsalis mosquitoes.</title>
        <authorList>
            <person name="Ribeiro J.M."/>
            <person name="Moreira F."/>
            <person name="Bernard K.A."/>
            <person name="Calvo E."/>
        </authorList>
    </citation>
    <scope>NUCLEOTIDE SEQUENCE</scope>
    <source>
        <strain evidence="6">Kern County</strain>
        <tissue evidence="6">Salivary glands</tissue>
    </source>
</reference>
<proteinExistence type="inferred from homology"/>
<dbReference type="InterPro" id="IPR036882">
    <property type="entry name" value="Alba-like_dom_sf"/>
</dbReference>
<keyword evidence="3" id="KW-0539">Nucleus</keyword>
<evidence type="ECO:0000256" key="1">
    <source>
        <dbReference type="ARBA" id="ARBA00004123"/>
    </source>
</evidence>
<name>A0A1Q3F483_CULTA</name>
<dbReference type="GO" id="GO:0005634">
    <property type="term" value="C:nucleus"/>
    <property type="evidence" value="ECO:0007669"/>
    <property type="project" value="UniProtKB-SubCell"/>
</dbReference>
<feature type="compositionally biased region" description="Gly residues" evidence="4">
    <location>
        <begin position="176"/>
        <end position="196"/>
    </location>
</feature>
<organism evidence="6">
    <name type="scientific">Culex tarsalis</name>
    <name type="common">Encephalitis mosquito</name>
    <dbReference type="NCBI Taxonomy" id="7177"/>
    <lineage>
        <taxon>Eukaryota</taxon>
        <taxon>Metazoa</taxon>
        <taxon>Ecdysozoa</taxon>
        <taxon>Arthropoda</taxon>
        <taxon>Hexapoda</taxon>
        <taxon>Insecta</taxon>
        <taxon>Pterygota</taxon>
        <taxon>Neoptera</taxon>
        <taxon>Endopterygota</taxon>
        <taxon>Diptera</taxon>
        <taxon>Nematocera</taxon>
        <taxon>Culicoidea</taxon>
        <taxon>Culicidae</taxon>
        <taxon>Culicinae</taxon>
        <taxon>Culicini</taxon>
        <taxon>Culex</taxon>
        <taxon>Culex</taxon>
    </lineage>
</organism>
<comment type="similarity">
    <text evidence="2">Belongs to the histone-like Alba family.</text>
</comment>
<dbReference type="Gene3D" id="3.30.110.20">
    <property type="entry name" value="Alba-like domain"/>
    <property type="match status" value="1"/>
</dbReference>
<accession>A0A1Q3F483</accession>
<dbReference type="SUPFAM" id="SSF82704">
    <property type="entry name" value="AlbA-like"/>
    <property type="match status" value="1"/>
</dbReference>